<dbReference type="KEGG" id="mlr:MELLADRAFT_108698"/>
<feature type="region of interest" description="Disordered" evidence="1">
    <location>
        <begin position="1"/>
        <end position="51"/>
    </location>
</feature>
<evidence type="ECO:0000256" key="1">
    <source>
        <dbReference type="SAM" id="MobiDB-lite"/>
    </source>
</evidence>
<feature type="compositionally biased region" description="Polar residues" evidence="1">
    <location>
        <begin position="28"/>
        <end position="46"/>
    </location>
</feature>
<proteinExistence type="predicted"/>
<feature type="region of interest" description="Disordered" evidence="1">
    <location>
        <begin position="187"/>
        <end position="221"/>
    </location>
</feature>
<dbReference type="HOGENOM" id="CLU_1250916_0_0_1"/>
<evidence type="ECO:0000313" key="2">
    <source>
        <dbReference type="EMBL" id="EGG04085.1"/>
    </source>
</evidence>
<sequence>MNTRSRDYAANPRSPPKRKRRNQRKTNTLPEISTNSENPHTSSPYFSYNLSALPPLPPSLLNFNLTELPNLPDSPSLTPTQSPPCEELSFQTMSLKSKTSPIDPASPDLTTLHHLPESTTPKSELVETLSKLQLRDTALVSTYSVDRTTKPYPTLSERFFTSDQKIFERNPKIFPKRYFIHNVYNKMSESKSTDSPTTTTTKPAATLTTQDITEAKENLGN</sequence>
<dbReference type="EMBL" id="GL883120">
    <property type="protein sequence ID" value="EGG04085.1"/>
    <property type="molecule type" value="Genomic_DNA"/>
</dbReference>
<reference evidence="3" key="1">
    <citation type="journal article" date="2011" name="Proc. Natl. Acad. Sci. U.S.A.">
        <title>Obligate biotrophy features unraveled by the genomic analysis of rust fungi.</title>
        <authorList>
            <person name="Duplessis S."/>
            <person name="Cuomo C.A."/>
            <person name="Lin Y.-C."/>
            <person name="Aerts A."/>
            <person name="Tisserant E."/>
            <person name="Veneault-Fourrey C."/>
            <person name="Joly D.L."/>
            <person name="Hacquard S."/>
            <person name="Amselem J."/>
            <person name="Cantarel B.L."/>
            <person name="Chiu R."/>
            <person name="Coutinho P.M."/>
            <person name="Feau N."/>
            <person name="Field M."/>
            <person name="Frey P."/>
            <person name="Gelhaye E."/>
            <person name="Goldberg J."/>
            <person name="Grabherr M.G."/>
            <person name="Kodira C.D."/>
            <person name="Kohler A."/>
            <person name="Kuees U."/>
            <person name="Lindquist E.A."/>
            <person name="Lucas S.M."/>
            <person name="Mago R."/>
            <person name="Mauceli E."/>
            <person name="Morin E."/>
            <person name="Murat C."/>
            <person name="Pangilinan J.L."/>
            <person name="Park R."/>
            <person name="Pearson M."/>
            <person name="Quesneville H."/>
            <person name="Rouhier N."/>
            <person name="Sakthikumar S."/>
            <person name="Salamov A.A."/>
            <person name="Schmutz J."/>
            <person name="Selles B."/>
            <person name="Shapiro H."/>
            <person name="Tanguay P."/>
            <person name="Tuskan G.A."/>
            <person name="Henrissat B."/>
            <person name="Van de Peer Y."/>
            <person name="Rouze P."/>
            <person name="Ellis J.G."/>
            <person name="Dodds P.N."/>
            <person name="Schein J.E."/>
            <person name="Zhong S."/>
            <person name="Hamelin R.C."/>
            <person name="Grigoriev I.V."/>
            <person name="Szabo L.J."/>
            <person name="Martin F."/>
        </authorList>
    </citation>
    <scope>NUCLEOTIDE SEQUENCE [LARGE SCALE GENOMIC DNA]</scope>
    <source>
        <strain evidence="3">98AG31 / pathotype 3-4-7</strain>
    </source>
</reference>
<name>F4RTY4_MELLP</name>
<gene>
    <name evidence="2" type="ORF">MELLADRAFT_108698</name>
</gene>
<accession>F4RTY4</accession>
<feature type="compositionally biased region" description="Low complexity" evidence="1">
    <location>
        <begin position="193"/>
        <end position="209"/>
    </location>
</feature>
<dbReference type="RefSeq" id="XP_007412546.1">
    <property type="nucleotide sequence ID" value="XM_007412484.1"/>
</dbReference>
<keyword evidence="3" id="KW-1185">Reference proteome</keyword>
<feature type="compositionally biased region" description="Basic residues" evidence="1">
    <location>
        <begin position="15"/>
        <end position="24"/>
    </location>
</feature>
<dbReference type="Proteomes" id="UP000001072">
    <property type="component" value="Unassembled WGS sequence"/>
</dbReference>
<dbReference type="VEuPathDB" id="FungiDB:MELLADRAFT_108698"/>
<dbReference type="AlphaFoldDB" id="F4RTY4"/>
<dbReference type="InParanoid" id="F4RTY4"/>
<protein>
    <submittedName>
        <fullName evidence="2">Uncharacterized protein</fullName>
    </submittedName>
</protein>
<dbReference type="GeneID" id="18923542"/>
<organism evidence="3">
    <name type="scientific">Melampsora larici-populina (strain 98AG31 / pathotype 3-4-7)</name>
    <name type="common">Poplar leaf rust fungus</name>
    <dbReference type="NCBI Taxonomy" id="747676"/>
    <lineage>
        <taxon>Eukaryota</taxon>
        <taxon>Fungi</taxon>
        <taxon>Dikarya</taxon>
        <taxon>Basidiomycota</taxon>
        <taxon>Pucciniomycotina</taxon>
        <taxon>Pucciniomycetes</taxon>
        <taxon>Pucciniales</taxon>
        <taxon>Melampsoraceae</taxon>
        <taxon>Melampsora</taxon>
    </lineage>
</organism>
<evidence type="ECO:0000313" key="3">
    <source>
        <dbReference type="Proteomes" id="UP000001072"/>
    </source>
</evidence>